<dbReference type="PROSITE" id="PS50088">
    <property type="entry name" value="ANK_REPEAT"/>
    <property type="match status" value="4"/>
</dbReference>
<dbReference type="PROSITE" id="PS50297">
    <property type="entry name" value="ANK_REP_REGION"/>
    <property type="match status" value="2"/>
</dbReference>
<evidence type="ECO:0000256" key="1">
    <source>
        <dbReference type="ARBA" id="ARBA00022737"/>
    </source>
</evidence>
<dbReference type="PROSITE" id="PS52003">
    <property type="entry name" value="OCA"/>
    <property type="match status" value="1"/>
</dbReference>
<reference evidence="8 9" key="1">
    <citation type="submission" date="2024-06" db="EMBL/GenBank/DDBJ databases">
        <authorList>
            <person name="Pan Q."/>
            <person name="Wen M."/>
            <person name="Jouanno E."/>
            <person name="Zahm M."/>
            <person name="Klopp C."/>
            <person name="Cabau C."/>
            <person name="Louis A."/>
            <person name="Berthelot C."/>
            <person name="Parey E."/>
            <person name="Roest Crollius H."/>
            <person name="Montfort J."/>
            <person name="Robinson-Rechavi M."/>
            <person name="Bouchez O."/>
            <person name="Lampietro C."/>
            <person name="Lopez Roques C."/>
            <person name="Donnadieu C."/>
            <person name="Postlethwait J."/>
            <person name="Bobe J."/>
            <person name="Verreycken H."/>
            <person name="Guiguen Y."/>
        </authorList>
    </citation>
    <scope>NUCLEOTIDE SEQUENCE [LARGE SCALE GENOMIC DNA]</scope>
    <source>
        <strain evidence="8">Up_M1</strain>
        <tissue evidence="8">Testis</tissue>
    </source>
</reference>
<dbReference type="SUPFAM" id="SSF48403">
    <property type="entry name" value="Ankyrin repeat"/>
    <property type="match status" value="1"/>
</dbReference>
<evidence type="ECO:0000313" key="8">
    <source>
        <dbReference type="EMBL" id="KAL1022044.1"/>
    </source>
</evidence>
<dbReference type="SMART" id="SM00248">
    <property type="entry name" value="ANK"/>
    <property type="match status" value="6"/>
</dbReference>
<keyword evidence="3 6" id="KW-0040">ANK repeat</keyword>
<feature type="repeat" description="ANK" evidence="6">
    <location>
        <begin position="456"/>
        <end position="492"/>
    </location>
</feature>
<dbReference type="FunFam" id="1.25.40.20:FF:000097">
    <property type="entry name" value="NF-kappa-B inhibitor zeta isoform X1"/>
    <property type="match status" value="1"/>
</dbReference>
<dbReference type="InterPro" id="IPR036770">
    <property type="entry name" value="Ankyrin_rpt-contain_sf"/>
</dbReference>
<dbReference type="EMBL" id="JAGEUA010000001">
    <property type="protein sequence ID" value="KAL1022044.1"/>
    <property type="molecule type" value="Genomic_DNA"/>
</dbReference>
<evidence type="ECO:0000256" key="4">
    <source>
        <dbReference type="ARBA" id="ARBA00023159"/>
    </source>
</evidence>
<keyword evidence="4" id="KW-0010">Activator</keyword>
<gene>
    <name evidence="8" type="ORF">UPYG_G00021510</name>
</gene>
<dbReference type="Proteomes" id="UP001557470">
    <property type="component" value="Unassembled WGS sequence"/>
</dbReference>
<dbReference type="PRINTS" id="PR01415">
    <property type="entry name" value="ANKYRIN"/>
</dbReference>
<protein>
    <recommendedName>
        <fullName evidence="7">OCA domain-containing protein</fullName>
    </recommendedName>
</protein>
<dbReference type="AlphaFoldDB" id="A0ABD0XKY2"/>
<name>A0ABD0XKY2_UMBPY</name>
<evidence type="ECO:0000256" key="6">
    <source>
        <dbReference type="PROSITE-ProRule" id="PRU00023"/>
    </source>
</evidence>
<comment type="caution">
    <text evidence="8">The sequence shown here is derived from an EMBL/GenBank/DDBJ whole genome shotgun (WGS) entry which is preliminary data.</text>
</comment>
<sequence length="526" mass="58127">MIIDRITENGLNLLNPRTAVPSPLYMRSFYPDPFFMELNNTFHTPNEFDGSGNFGTPHSSAADRDTNEILMSDARALERFQGVRVKNTVKELIMQQRQTQKVQQHSDGGCTALMGLLQGQKRTADCITETHDQRFPMSKSMLTMSPPKEIAQDTEYMDPGYESFSPQTSPDSFRFVNSPPLHPQNQLPLATGNSSIQQSFTAQQTLNSVCQQAPFAEGEPMSFFQWQIRQEEERLAALPPQMLTSQDDDGDTFLHIAVAQGRRALAYVLASKMANIGMLDMKEHNGQSALQLSVAANQHLIVQDLLAMGAKINTADCWGRSPLHVCAEKGHALTLQTIRKALRDQGQEQELRVEQINFHGLTPLQTAVLSHNAVVHELSHVASPQSPGVTELVQKRKLLAECVNTLLLMGASFGTKDHKSGRTCLHMACEEANVELLRIFLDQPDSLSFVNVKAFSGNTALHIACAVSGRLAQTDAVKLLMRRGADPSAMNLEKDQPAQLVPKGPLGDQVRRILKGTAYRAQYAAK</sequence>
<keyword evidence="5" id="KW-0804">Transcription</keyword>
<evidence type="ECO:0000313" key="9">
    <source>
        <dbReference type="Proteomes" id="UP001557470"/>
    </source>
</evidence>
<evidence type="ECO:0000256" key="3">
    <source>
        <dbReference type="ARBA" id="ARBA00023043"/>
    </source>
</evidence>
<dbReference type="Gene3D" id="1.25.40.20">
    <property type="entry name" value="Ankyrin repeat-containing domain"/>
    <property type="match status" value="1"/>
</dbReference>
<dbReference type="Pfam" id="PF12796">
    <property type="entry name" value="Ank_2"/>
    <property type="match status" value="2"/>
</dbReference>
<evidence type="ECO:0000256" key="5">
    <source>
        <dbReference type="ARBA" id="ARBA00023163"/>
    </source>
</evidence>
<evidence type="ECO:0000259" key="7">
    <source>
        <dbReference type="PROSITE" id="PS52003"/>
    </source>
</evidence>
<keyword evidence="1" id="KW-0677">Repeat</keyword>
<organism evidence="8 9">
    <name type="scientific">Umbra pygmaea</name>
    <name type="common">Eastern mudminnow</name>
    <dbReference type="NCBI Taxonomy" id="75934"/>
    <lineage>
        <taxon>Eukaryota</taxon>
        <taxon>Metazoa</taxon>
        <taxon>Chordata</taxon>
        <taxon>Craniata</taxon>
        <taxon>Vertebrata</taxon>
        <taxon>Euteleostomi</taxon>
        <taxon>Actinopterygii</taxon>
        <taxon>Neopterygii</taxon>
        <taxon>Teleostei</taxon>
        <taxon>Protacanthopterygii</taxon>
        <taxon>Esociformes</taxon>
        <taxon>Umbridae</taxon>
        <taxon>Umbra</taxon>
    </lineage>
</organism>
<accession>A0ABD0XKY2</accession>
<keyword evidence="2" id="KW-0805">Transcription regulation</keyword>
<feature type="domain" description="OCA" evidence="7">
    <location>
        <begin position="77"/>
        <end position="99"/>
    </location>
</feature>
<feature type="repeat" description="ANK" evidence="6">
    <location>
        <begin position="420"/>
        <end position="452"/>
    </location>
</feature>
<feature type="repeat" description="ANK" evidence="6">
    <location>
        <begin position="249"/>
        <end position="281"/>
    </location>
</feature>
<dbReference type="PANTHER" id="PTHR24124:SF5">
    <property type="entry name" value="NF-KAPPA-B INHIBITOR ZETA"/>
    <property type="match status" value="1"/>
</dbReference>
<feature type="repeat" description="ANK" evidence="6">
    <location>
        <begin position="285"/>
        <end position="317"/>
    </location>
</feature>
<dbReference type="InterPro" id="IPR047571">
    <property type="entry name" value="OCA"/>
</dbReference>
<dbReference type="PANTHER" id="PTHR24124">
    <property type="entry name" value="ANKYRIN REPEAT FAMILY A"/>
    <property type="match status" value="1"/>
</dbReference>
<evidence type="ECO:0000256" key="2">
    <source>
        <dbReference type="ARBA" id="ARBA00023015"/>
    </source>
</evidence>
<keyword evidence="9" id="KW-1185">Reference proteome</keyword>
<proteinExistence type="predicted"/>
<dbReference type="InterPro" id="IPR002110">
    <property type="entry name" value="Ankyrin_rpt"/>
</dbReference>